<evidence type="ECO:0000313" key="3">
    <source>
        <dbReference type="EMBL" id="VFK45979.1"/>
    </source>
</evidence>
<evidence type="ECO:0000313" key="2">
    <source>
        <dbReference type="EMBL" id="VFK40326.1"/>
    </source>
</evidence>
<accession>A0A450YFJ9</accession>
<organism evidence="2">
    <name type="scientific">Candidatus Kentrum sp. SD</name>
    <dbReference type="NCBI Taxonomy" id="2126332"/>
    <lineage>
        <taxon>Bacteria</taxon>
        <taxon>Pseudomonadati</taxon>
        <taxon>Pseudomonadota</taxon>
        <taxon>Gammaproteobacteria</taxon>
        <taxon>Candidatus Kentrum</taxon>
    </lineage>
</organism>
<dbReference type="EMBL" id="CAADFR010000058">
    <property type="protein sequence ID" value="VFK40326.1"/>
    <property type="molecule type" value="Genomic_DNA"/>
</dbReference>
<feature type="domain" description="DUF4325" evidence="1">
    <location>
        <begin position="23"/>
        <end position="85"/>
    </location>
</feature>
<reference evidence="2" key="1">
    <citation type="submission" date="2019-02" db="EMBL/GenBank/DDBJ databases">
        <authorList>
            <person name="Gruber-Vodicka R. H."/>
            <person name="Seah K. B. B."/>
        </authorList>
    </citation>
    <scope>NUCLEOTIDE SEQUENCE</scope>
    <source>
        <strain evidence="3">BECK_S1320</strain>
        <strain evidence="2">BECK_S1321</strain>
    </source>
</reference>
<protein>
    <recommendedName>
        <fullName evidence="1">DUF4325 domain-containing protein</fullName>
    </recommendedName>
</protein>
<dbReference type="Pfam" id="PF14213">
    <property type="entry name" value="DUF4325"/>
    <property type="match status" value="1"/>
</dbReference>
<gene>
    <name evidence="3" type="ORF">BECKSD772E_GA0070983_106511</name>
    <name evidence="2" type="ORF">BECKSD772F_GA0070984_105811</name>
</gene>
<dbReference type="AlphaFoldDB" id="A0A450YFJ9"/>
<proteinExistence type="predicted"/>
<evidence type="ECO:0000259" key="1">
    <source>
        <dbReference type="Pfam" id="PF14213"/>
    </source>
</evidence>
<dbReference type="InterPro" id="IPR025474">
    <property type="entry name" value="DUF4325"/>
</dbReference>
<sequence length="121" mass="13203">MHKDVTISLFEVVGGPLCVASGDGQKVHDRIALALGKDRNVSISFLNISTLTSAFLNAAIGQLYGRFSEERIRARLKVEDAQPDDLALLKRVVETAKQYFKDPARFDQAVRDALADDANGA</sequence>
<name>A0A450YFJ9_9GAMM</name>
<dbReference type="EMBL" id="CAADFU010000065">
    <property type="protein sequence ID" value="VFK45979.1"/>
    <property type="molecule type" value="Genomic_DNA"/>
</dbReference>